<gene>
    <name evidence="2" type="ORF">H9Q80_15460</name>
</gene>
<dbReference type="InterPro" id="IPR038690">
    <property type="entry name" value="NusG_2_sf"/>
</dbReference>
<sequence length="127" mass="14210">MNKADKIFIGIVLIVVCLLYIPSLWNAYQNKGKAKTAVVSYKNEEVLRIDMKVDKDYEVQGSLGPVHIEVKDEKVRVEKENSPYHLCSIQGWVSDANMPIVCLPNNIVVVIETSDTSSSDDVDTVIQ</sequence>
<dbReference type="CDD" id="cd09910">
    <property type="entry name" value="NGN-insert_like"/>
    <property type="match status" value="1"/>
</dbReference>
<dbReference type="Proteomes" id="UP000515856">
    <property type="component" value="Chromosome"/>
</dbReference>
<feature type="transmembrane region" description="Helical" evidence="1">
    <location>
        <begin position="7"/>
        <end position="25"/>
    </location>
</feature>
<proteinExistence type="predicted"/>
<dbReference type="Gene3D" id="2.60.320.10">
    <property type="entry name" value="N-utilization substance G protein NusG, insert domain"/>
    <property type="match status" value="1"/>
</dbReference>
<keyword evidence="1" id="KW-0472">Membrane</keyword>
<dbReference type="AlphaFoldDB" id="A0A7G9GLE7"/>
<protein>
    <submittedName>
        <fullName evidence="2">NusG domain II-containing protein</fullName>
    </submittedName>
</protein>
<reference evidence="2 3" key="1">
    <citation type="submission" date="2020-08" db="EMBL/GenBank/DDBJ databases">
        <authorList>
            <person name="Liu C."/>
            <person name="Sun Q."/>
        </authorList>
    </citation>
    <scope>NUCLEOTIDE SEQUENCE [LARGE SCALE GENOMIC DNA]</scope>
    <source>
        <strain evidence="2 3">NSJ-61</strain>
    </source>
</reference>
<keyword evidence="1" id="KW-0812">Transmembrane</keyword>
<keyword evidence="3" id="KW-1185">Reference proteome</keyword>
<dbReference type="KEGG" id="ehn:H9Q80_15460"/>
<accession>A0A7G9GLE7</accession>
<evidence type="ECO:0000256" key="1">
    <source>
        <dbReference type="SAM" id="Phobius"/>
    </source>
</evidence>
<dbReference type="RefSeq" id="WP_117452353.1">
    <property type="nucleotide sequence ID" value="NZ_CP060636.1"/>
</dbReference>
<evidence type="ECO:0000313" key="3">
    <source>
        <dbReference type="Proteomes" id="UP000515856"/>
    </source>
</evidence>
<dbReference type="Pfam" id="PF07009">
    <property type="entry name" value="NusG_II"/>
    <property type="match status" value="1"/>
</dbReference>
<organism evidence="2 3">
    <name type="scientific">[Eubacterium] hominis</name>
    <dbReference type="NCBI Taxonomy" id="2764325"/>
    <lineage>
        <taxon>Bacteria</taxon>
        <taxon>Bacillati</taxon>
        <taxon>Bacillota</taxon>
        <taxon>Erysipelotrichia</taxon>
        <taxon>Erysipelotrichales</taxon>
        <taxon>Erysipelotrichaceae</taxon>
        <taxon>Amedibacillus</taxon>
    </lineage>
</organism>
<keyword evidence="1" id="KW-1133">Transmembrane helix</keyword>
<evidence type="ECO:0000313" key="2">
    <source>
        <dbReference type="EMBL" id="QNM11629.1"/>
    </source>
</evidence>
<dbReference type="EMBL" id="CP060636">
    <property type="protein sequence ID" value="QNM11629.1"/>
    <property type="molecule type" value="Genomic_DNA"/>
</dbReference>
<name>A0A7G9GLE7_9FIRM</name>